<sequence>MDLFYKVLVVVLLVIESAENRRLEKRKLRGKVLGLPRIIGGHEAVPHAYPYQAGIVIRGDAFCGGSLISRNFVLTAAHCVDGLHNKDLNLILGAHRIFEDESTQVRRQADWIIVHENYNRHSYENDIALIKLSVPVELNDVIKTIPLPESEGGDDIYSEQDVISTGWGLTRDVPQPSINDICPVLQVITLQIISYSSCKAAFKKDEEHDGLVYVTSKNMCTSGIGIKGTCDGDSGGPLQFNGTQIGIVSIGTDTCESGAPSIFTRVDKFLDWIQRNSDISQKS</sequence>
<organism evidence="9 10">
    <name type="scientific">Callosobruchus maculatus</name>
    <name type="common">Southern cowpea weevil</name>
    <name type="synonym">Pulse bruchid</name>
    <dbReference type="NCBI Taxonomy" id="64391"/>
    <lineage>
        <taxon>Eukaryota</taxon>
        <taxon>Metazoa</taxon>
        <taxon>Ecdysozoa</taxon>
        <taxon>Arthropoda</taxon>
        <taxon>Hexapoda</taxon>
        <taxon>Insecta</taxon>
        <taxon>Pterygota</taxon>
        <taxon>Neoptera</taxon>
        <taxon>Endopterygota</taxon>
        <taxon>Coleoptera</taxon>
        <taxon>Polyphaga</taxon>
        <taxon>Cucujiformia</taxon>
        <taxon>Chrysomeloidea</taxon>
        <taxon>Chrysomelidae</taxon>
        <taxon>Bruchinae</taxon>
        <taxon>Bruchini</taxon>
        <taxon>Callosobruchus</taxon>
    </lineage>
</organism>
<dbReference type="InterPro" id="IPR001254">
    <property type="entry name" value="Trypsin_dom"/>
</dbReference>
<keyword evidence="3 6" id="KW-0378">Hydrolase</keyword>
<dbReference type="Pfam" id="PF00089">
    <property type="entry name" value="Trypsin"/>
    <property type="match status" value="1"/>
</dbReference>
<proteinExistence type="inferred from homology"/>
<feature type="signal peptide" evidence="7">
    <location>
        <begin position="1"/>
        <end position="20"/>
    </location>
</feature>
<feature type="chain" id="PRO_5024818188" description="Peptidase S1 domain-containing protein" evidence="7">
    <location>
        <begin position="21"/>
        <end position="283"/>
    </location>
</feature>
<dbReference type="InterPro" id="IPR033116">
    <property type="entry name" value="TRYPSIN_SER"/>
</dbReference>
<accession>A0A653DMC7</accession>
<evidence type="ECO:0000256" key="1">
    <source>
        <dbReference type="ARBA" id="ARBA00007664"/>
    </source>
</evidence>
<dbReference type="Proteomes" id="UP000410492">
    <property type="component" value="Unassembled WGS sequence"/>
</dbReference>
<dbReference type="GO" id="GO:0006508">
    <property type="term" value="P:proteolysis"/>
    <property type="evidence" value="ECO:0007669"/>
    <property type="project" value="UniProtKB-KW"/>
</dbReference>
<dbReference type="PROSITE" id="PS00135">
    <property type="entry name" value="TRYPSIN_SER"/>
    <property type="match status" value="1"/>
</dbReference>
<dbReference type="InterPro" id="IPR043504">
    <property type="entry name" value="Peptidase_S1_PA_chymotrypsin"/>
</dbReference>
<evidence type="ECO:0000259" key="8">
    <source>
        <dbReference type="PROSITE" id="PS50240"/>
    </source>
</evidence>
<keyword evidence="2 6" id="KW-0645">Protease</keyword>
<dbReference type="PANTHER" id="PTHR24276">
    <property type="entry name" value="POLYSERASE-RELATED"/>
    <property type="match status" value="1"/>
</dbReference>
<dbReference type="PANTHER" id="PTHR24276:SF95">
    <property type="entry name" value="PEPTIDASE S1 DOMAIN-CONTAINING PROTEIN"/>
    <property type="match status" value="1"/>
</dbReference>
<evidence type="ECO:0000256" key="6">
    <source>
        <dbReference type="RuleBase" id="RU363034"/>
    </source>
</evidence>
<dbReference type="CDD" id="cd00190">
    <property type="entry name" value="Tryp_SPc"/>
    <property type="match status" value="1"/>
</dbReference>
<evidence type="ECO:0000313" key="9">
    <source>
        <dbReference type="EMBL" id="VEN61353.1"/>
    </source>
</evidence>
<dbReference type="SMART" id="SM00020">
    <property type="entry name" value="Tryp_SPc"/>
    <property type="match status" value="1"/>
</dbReference>
<evidence type="ECO:0000256" key="7">
    <source>
        <dbReference type="SAM" id="SignalP"/>
    </source>
</evidence>
<dbReference type="InterPro" id="IPR001314">
    <property type="entry name" value="Peptidase_S1A"/>
</dbReference>
<evidence type="ECO:0000256" key="3">
    <source>
        <dbReference type="ARBA" id="ARBA00022801"/>
    </source>
</evidence>
<dbReference type="PROSITE" id="PS50240">
    <property type="entry name" value="TRYPSIN_DOM"/>
    <property type="match status" value="1"/>
</dbReference>
<name>A0A653DMC7_CALMS</name>
<evidence type="ECO:0000256" key="5">
    <source>
        <dbReference type="ARBA" id="ARBA00023157"/>
    </source>
</evidence>
<gene>
    <name evidence="9" type="ORF">CALMAC_LOCUS18785</name>
</gene>
<dbReference type="GO" id="GO:0004252">
    <property type="term" value="F:serine-type endopeptidase activity"/>
    <property type="evidence" value="ECO:0007669"/>
    <property type="project" value="InterPro"/>
</dbReference>
<dbReference type="PROSITE" id="PS00134">
    <property type="entry name" value="TRYPSIN_HIS"/>
    <property type="match status" value="1"/>
</dbReference>
<evidence type="ECO:0000313" key="10">
    <source>
        <dbReference type="Proteomes" id="UP000410492"/>
    </source>
</evidence>
<dbReference type="InterPro" id="IPR009003">
    <property type="entry name" value="Peptidase_S1_PA"/>
</dbReference>
<reference evidence="9 10" key="1">
    <citation type="submission" date="2019-01" db="EMBL/GenBank/DDBJ databases">
        <authorList>
            <person name="Sayadi A."/>
        </authorList>
    </citation>
    <scope>NUCLEOTIDE SEQUENCE [LARGE SCALE GENOMIC DNA]</scope>
</reference>
<dbReference type="InterPro" id="IPR050430">
    <property type="entry name" value="Peptidase_S1"/>
</dbReference>
<dbReference type="FunFam" id="2.40.10.10:FF:000073">
    <property type="entry name" value="Trypsin alpha"/>
    <property type="match status" value="1"/>
</dbReference>
<keyword evidence="10" id="KW-1185">Reference proteome</keyword>
<dbReference type="EMBL" id="CAACVG010013154">
    <property type="protein sequence ID" value="VEN61353.1"/>
    <property type="molecule type" value="Genomic_DNA"/>
</dbReference>
<feature type="domain" description="Peptidase S1" evidence="8">
    <location>
        <begin position="38"/>
        <end position="278"/>
    </location>
</feature>
<evidence type="ECO:0000256" key="2">
    <source>
        <dbReference type="ARBA" id="ARBA00022670"/>
    </source>
</evidence>
<keyword evidence="7" id="KW-0732">Signal</keyword>
<keyword evidence="5" id="KW-1015">Disulfide bond</keyword>
<keyword evidence="4 6" id="KW-0720">Serine protease</keyword>
<protein>
    <recommendedName>
        <fullName evidence="8">Peptidase S1 domain-containing protein</fullName>
    </recommendedName>
</protein>
<dbReference type="OrthoDB" id="60866at2759"/>
<evidence type="ECO:0000256" key="4">
    <source>
        <dbReference type="ARBA" id="ARBA00022825"/>
    </source>
</evidence>
<dbReference type="PRINTS" id="PR00722">
    <property type="entry name" value="CHYMOTRYPSIN"/>
</dbReference>
<dbReference type="InterPro" id="IPR018114">
    <property type="entry name" value="TRYPSIN_HIS"/>
</dbReference>
<dbReference type="Gene3D" id="2.40.10.10">
    <property type="entry name" value="Trypsin-like serine proteases"/>
    <property type="match status" value="2"/>
</dbReference>
<comment type="similarity">
    <text evidence="1">Belongs to the peptidase S1 family.</text>
</comment>
<dbReference type="SUPFAM" id="SSF50494">
    <property type="entry name" value="Trypsin-like serine proteases"/>
    <property type="match status" value="1"/>
</dbReference>
<dbReference type="AlphaFoldDB" id="A0A653DMC7"/>